<dbReference type="InterPro" id="IPR003673">
    <property type="entry name" value="CoA-Trfase_fam_III"/>
</dbReference>
<dbReference type="Gene3D" id="3.40.50.10540">
    <property type="entry name" value="Crotonobetainyl-coa:carnitine coa-transferase, domain 1"/>
    <property type="match status" value="1"/>
</dbReference>
<dbReference type="PANTHER" id="PTHR48229:SF1">
    <property type="entry name" value="ALPHA METHYLACYL-COA RACEMASE-RELATED"/>
    <property type="match status" value="1"/>
</dbReference>
<comment type="similarity">
    <text evidence="1">Belongs to the CoA-transferase III family.</text>
</comment>
<organism evidence="2 3">
    <name type="scientific">Penicillium angulare</name>
    <dbReference type="NCBI Taxonomy" id="116970"/>
    <lineage>
        <taxon>Eukaryota</taxon>
        <taxon>Fungi</taxon>
        <taxon>Dikarya</taxon>
        <taxon>Ascomycota</taxon>
        <taxon>Pezizomycotina</taxon>
        <taxon>Eurotiomycetes</taxon>
        <taxon>Eurotiomycetidae</taxon>
        <taxon>Eurotiales</taxon>
        <taxon>Aspergillaceae</taxon>
        <taxon>Penicillium</taxon>
    </lineage>
</organism>
<dbReference type="OrthoDB" id="2308815at2759"/>
<accession>A0A9W9KQ37</accession>
<protein>
    <recommendedName>
        <fullName evidence="4">CoA-transferase family III</fullName>
    </recommendedName>
</protein>
<comment type="caution">
    <text evidence="2">The sequence shown here is derived from an EMBL/GenBank/DDBJ whole genome shotgun (WGS) entry which is preliminary data.</text>
</comment>
<evidence type="ECO:0000313" key="2">
    <source>
        <dbReference type="EMBL" id="KAJ5114120.1"/>
    </source>
</evidence>
<keyword evidence="3" id="KW-1185">Reference proteome</keyword>
<reference evidence="2" key="2">
    <citation type="journal article" date="2023" name="IMA Fungus">
        <title>Comparative genomic study of the Penicillium genus elucidates a diverse pangenome and 15 lateral gene transfer events.</title>
        <authorList>
            <person name="Petersen C."/>
            <person name="Sorensen T."/>
            <person name="Nielsen M.R."/>
            <person name="Sondergaard T.E."/>
            <person name="Sorensen J.L."/>
            <person name="Fitzpatrick D.A."/>
            <person name="Frisvad J.C."/>
            <person name="Nielsen K.L."/>
        </authorList>
    </citation>
    <scope>NUCLEOTIDE SEQUENCE</scope>
    <source>
        <strain evidence="2">IBT 30069</strain>
    </source>
</reference>
<dbReference type="Pfam" id="PF02515">
    <property type="entry name" value="CoA_transf_3"/>
    <property type="match status" value="1"/>
</dbReference>
<proteinExistence type="inferred from homology"/>
<gene>
    <name evidence="2" type="ORF">N7456_002654</name>
</gene>
<reference evidence="2" key="1">
    <citation type="submission" date="2022-11" db="EMBL/GenBank/DDBJ databases">
        <authorList>
            <person name="Petersen C."/>
        </authorList>
    </citation>
    <scope>NUCLEOTIDE SEQUENCE</scope>
    <source>
        <strain evidence="2">IBT 30069</strain>
    </source>
</reference>
<dbReference type="InterPro" id="IPR052985">
    <property type="entry name" value="CoA-trans_III_biosynth/detox"/>
</dbReference>
<evidence type="ECO:0000313" key="3">
    <source>
        <dbReference type="Proteomes" id="UP001149165"/>
    </source>
</evidence>
<dbReference type="Proteomes" id="UP001149165">
    <property type="component" value="Unassembled WGS sequence"/>
</dbReference>
<dbReference type="GO" id="GO:0003824">
    <property type="term" value="F:catalytic activity"/>
    <property type="evidence" value="ECO:0007669"/>
    <property type="project" value="InterPro"/>
</dbReference>
<evidence type="ECO:0000256" key="1">
    <source>
        <dbReference type="ARBA" id="ARBA00008383"/>
    </source>
</evidence>
<dbReference type="AlphaFoldDB" id="A0A9W9KQ37"/>
<dbReference type="PANTHER" id="PTHR48229">
    <property type="entry name" value="CAIB/BAIF FAMILY ENZYME (AFU_ORTHOLOGUE AFUA_1G05360)-RELATED"/>
    <property type="match status" value="1"/>
</dbReference>
<dbReference type="EMBL" id="JAPQKH010000002">
    <property type="protein sequence ID" value="KAJ5114120.1"/>
    <property type="molecule type" value="Genomic_DNA"/>
</dbReference>
<evidence type="ECO:0008006" key="4">
    <source>
        <dbReference type="Google" id="ProtNLM"/>
    </source>
</evidence>
<dbReference type="InterPro" id="IPR023606">
    <property type="entry name" value="CoA-Trfase_III_dom_1_sf"/>
</dbReference>
<dbReference type="SUPFAM" id="SSF89796">
    <property type="entry name" value="CoA-transferase family III (CaiB/BaiF)"/>
    <property type="match status" value="2"/>
</dbReference>
<sequence>MPTTIHPSTPEYSTIEETYGIFKMICDKSMELSIPSDAVAKMNQVHFTSVSDHIYYPIPMKVTETLAALKGVEGLLAAVLADLRSGSSQERKIQVNLEKATVFGFQALNARIDGMSRNCPGVKKILKDTDIHAAQSCTYRRLAANLYKTKNDNEFFHLHGSLNPTTVLRMIGLDGHQCDFVDYEDIIQLVEQHVQKYTAQELETMSITQGQAGVSAYRHKEFIKSSHGSIAMRQPYWTVSPLDGSLLTPTPFSQSDNSRVLDGIKVIELSCVIAGPIIGRILAGYGAEVLRITNKGTPDVPFFQVDGNMGKRVADIDLKTEHGTAVFNDLLTDADVFINGYRSGVLERLGYGYDVLVSLAEKRERASSMSTKTVSAMKVNGQSDRGGNKSQIVTGLAWKQGKFMGRKTPIVSPLPVADYGAGCMGAITALIGLYNRAKFGGSYHGKASLVQFNLLLLSLGEYSDSTQTALRGTLPSDFFDIRYCDNVDKSSKAAMAIIQTKLPRDMPMLQKWYADGYKAEVEVMGPVVDIDGVSQGFLRATRPNGTDEPCWADDTMAVNFDYRIFE</sequence>
<name>A0A9W9KQ37_9EURO</name>